<evidence type="ECO:0000313" key="2">
    <source>
        <dbReference type="Proteomes" id="UP000316612"/>
    </source>
</evidence>
<keyword evidence="2" id="KW-1185">Reference proteome</keyword>
<dbReference type="AlphaFoldDB" id="A0A4Y4DW39"/>
<gene>
    <name evidence="1" type="ORF">AUR04nite_35160</name>
</gene>
<dbReference type="EMBL" id="BJNY01000039">
    <property type="protein sequence ID" value="GED07984.1"/>
    <property type="molecule type" value="Genomic_DNA"/>
</dbReference>
<dbReference type="SUPFAM" id="SSF52833">
    <property type="entry name" value="Thioredoxin-like"/>
    <property type="match status" value="1"/>
</dbReference>
<dbReference type="InterPro" id="IPR036249">
    <property type="entry name" value="Thioredoxin-like_sf"/>
</dbReference>
<proteinExistence type="predicted"/>
<protein>
    <recommendedName>
        <fullName evidence="3">Thioredoxin domain-containing protein</fullName>
    </recommendedName>
</protein>
<name>A0A4Y4DW39_GLUUR</name>
<sequence>MIPKISIVDYDGLTKYLPDLVTDGPVLLIHIKMGCGSCTSIANEFVDNQLIGNKVLVRMMEAEAAKSDNRSRVWDLDGNVAHTLGLTVTPSALLLAADRSIPFNPVYGISEIRRLVSQIENIS</sequence>
<comment type="caution">
    <text evidence="1">The sequence shown here is derived from an EMBL/GenBank/DDBJ whole genome shotgun (WGS) entry which is preliminary data.</text>
</comment>
<accession>A0A4Y4DW39</accession>
<reference evidence="1 2" key="1">
    <citation type="submission" date="2019-06" db="EMBL/GenBank/DDBJ databases">
        <title>Whole genome shotgun sequence of Glutamicibacter uratoxydans NBRC 15515.</title>
        <authorList>
            <person name="Hosoyama A."/>
            <person name="Uohara A."/>
            <person name="Ohji S."/>
            <person name="Ichikawa N."/>
        </authorList>
    </citation>
    <scope>NUCLEOTIDE SEQUENCE [LARGE SCALE GENOMIC DNA]</scope>
    <source>
        <strain evidence="1 2">NBRC 15515</strain>
    </source>
</reference>
<evidence type="ECO:0000313" key="1">
    <source>
        <dbReference type="EMBL" id="GED07984.1"/>
    </source>
</evidence>
<evidence type="ECO:0008006" key="3">
    <source>
        <dbReference type="Google" id="ProtNLM"/>
    </source>
</evidence>
<organism evidence="1 2">
    <name type="scientific">Glutamicibacter uratoxydans</name>
    <name type="common">Arthrobacter uratoxydans</name>
    <dbReference type="NCBI Taxonomy" id="43667"/>
    <lineage>
        <taxon>Bacteria</taxon>
        <taxon>Bacillati</taxon>
        <taxon>Actinomycetota</taxon>
        <taxon>Actinomycetes</taxon>
        <taxon>Micrococcales</taxon>
        <taxon>Micrococcaceae</taxon>
        <taxon>Glutamicibacter</taxon>
    </lineage>
</organism>
<dbReference type="Proteomes" id="UP000316612">
    <property type="component" value="Unassembled WGS sequence"/>
</dbReference>